<dbReference type="Proteomes" id="UP000477849">
    <property type="component" value="Unassembled WGS sequence"/>
</dbReference>
<keyword evidence="1 6" id="KW-0436">Ligase</keyword>
<dbReference type="AlphaFoldDB" id="A0A6M1S1M8"/>
<evidence type="ECO:0000256" key="1">
    <source>
        <dbReference type="ARBA" id="ARBA00022598"/>
    </source>
</evidence>
<feature type="domain" description="tRNA(Ile)-lysidine/2-thiocytidine synthase N-terminal" evidence="7">
    <location>
        <begin position="24"/>
        <end position="206"/>
    </location>
</feature>
<dbReference type="PANTHER" id="PTHR43033:SF1">
    <property type="entry name" value="TRNA(ILE)-LYSIDINE SYNTHASE-RELATED"/>
    <property type="match status" value="1"/>
</dbReference>
<dbReference type="RefSeq" id="WP_163900704.1">
    <property type="nucleotide sequence ID" value="NZ_CP048427.1"/>
</dbReference>
<evidence type="ECO:0000259" key="7">
    <source>
        <dbReference type="Pfam" id="PF01171"/>
    </source>
</evidence>
<dbReference type="GO" id="GO:0005524">
    <property type="term" value="F:ATP binding"/>
    <property type="evidence" value="ECO:0007669"/>
    <property type="project" value="UniProtKB-UniRule"/>
</dbReference>
<dbReference type="CDD" id="cd01992">
    <property type="entry name" value="TilS_N"/>
    <property type="match status" value="1"/>
</dbReference>
<sequence length="438" mass="47961">MDHSHSPENAASRFLDRLSGSRRLLVAISGGSDSTGLLIALDRAIRSCRLPHSLTAVTIDHLLRAESTAEAEAVGRLCASLGIPHRTIAWKDEKPKTGISAAAREARYRLLAKAATEFGTDLIVTGHTLDDQEETVAMRATRAANDNLGLAGMAEATLHDRRFWLLRPFLSVRRQHIRDYLLQLDLGWIDDPSNEDRKYERVRLRQDRGAVDPEAIRSAGVERTELSRQAAALIGTHAAGYASLVVKLPPEAVSPRSPAFLHAFSTLCAVTGGRSHRPGRESMDRLISFLATDRTGRITLSRALVERRKDGLFLMRENRDILPLEIPAGETAEWDGRFRITNTGTQTVRVTPGRAAPPLPCPQGLADGIIRHLNRIGPSVAPGKAIVMSAGTSSGSVDLQPCLPLFDRFLPAFDLDLANAMARLMGRKDYCPPPFNPY</sequence>
<evidence type="ECO:0000313" key="8">
    <source>
        <dbReference type="EMBL" id="NGO62288.1"/>
    </source>
</evidence>
<comment type="domain">
    <text evidence="6">The N-terminal region contains the highly conserved SGGXDS motif, predicted to be a P-loop motif involved in ATP binding.</text>
</comment>
<dbReference type="GO" id="GO:0032267">
    <property type="term" value="F:tRNA(Ile)-lysidine synthase activity"/>
    <property type="evidence" value="ECO:0007669"/>
    <property type="project" value="UniProtKB-EC"/>
</dbReference>
<dbReference type="SUPFAM" id="SSF52402">
    <property type="entry name" value="Adenine nucleotide alpha hydrolases-like"/>
    <property type="match status" value="1"/>
</dbReference>
<dbReference type="GO" id="GO:0005737">
    <property type="term" value="C:cytoplasm"/>
    <property type="evidence" value="ECO:0007669"/>
    <property type="project" value="UniProtKB-SubCell"/>
</dbReference>
<dbReference type="InterPro" id="IPR012094">
    <property type="entry name" value="tRNA_Ile_lys_synt"/>
</dbReference>
<dbReference type="NCBIfam" id="TIGR02432">
    <property type="entry name" value="lysidine_TilS_N"/>
    <property type="match status" value="1"/>
</dbReference>
<keyword evidence="9" id="KW-1185">Reference proteome</keyword>
<keyword evidence="6" id="KW-0963">Cytoplasm</keyword>
<comment type="function">
    <text evidence="6">Ligates lysine onto the cytidine present at position 34 of the AUA codon-specific tRNA(Ile) that contains the anticodon CAU, in an ATP-dependent manner. Cytidine is converted to lysidine, thus changing the amino acid specificity of the tRNA from methionine to isoleucine.</text>
</comment>
<evidence type="ECO:0000256" key="3">
    <source>
        <dbReference type="ARBA" id="ARBA00022741"/>
    </source>
</evidence>
<organism evidence="8 9">
    <name type="scientific">Rhizobium daejeonense</name>
    <dbReference type="NCBI Taxonomy" id="240521"/>
    <lineage>
        <taxon>Bacteria</taxon>
        <taxon>Pseudomonadati</taxon>
        <taxon>Pseudomonadota</taxon>
        <taxon>Alphaproteobacteria</taxon>
        <taxon>Hyphomicrobiales</taxon>
        <taxon>Rhizobiaceae</taxon>
        <taxon>Rhizobium/Agrobacterium group</taxon>
        <taxon>Rhizobium</taxon>
    </lineage>
</organism>
<keyword evidence="4 6" id="KW-0067">ATP-binding</keyword>
<dbReference type="Pfam" id="PF01171">
    <property type="entry name" value="ATP_bind_3"/>
    <property type="match status" value="1"/>
</dbReference>
<comment type="subcellular location">
    <subcellularLocation>
        <location evidence="6">Cytoplasm</location>
    </subcellularLocation>
</comment>
<dbReference type="InterPro" id="IPR011063">
    <property type="entry name" value="TilS/TtcA_N"/>
</dbReference>
<name>A0A6M1S1M8_9HYPH</name>
<dbReference type="PANTHER" id="PTHR43033">
    <property type="entry name" value="TRNA(ILE)-LYSIDINE SYNTHASE-RELATED"/>
    <property type="match status" value="1"/>
</dbReference>
<comment type="catalytic activity">
    <reaction evidence="5 6">
        <text>cytidine(34) in tRNA(Ile2) + L-lysine + ATP = lysidine(34) in tRNA(Ile2) + AMP + diphosphate + H(+)</text>
        <dbReference type="Rhea" id="RHEA:43744"/>
        <dbReference type="Rhea" id="RHEA-COMP:10625"/>
        <dbReference type="Rhea" id="RHEA-COMP:10670"/>
        <dbReference type="ChEBI" id="CHEBI:15378"/>
        <dbReference type="ChEBI" id="CHEBI:30616"/>
        <dbReference type="ChEBI" id="CHEBI:32551"/>
        <dbReference type="ChEBI" id="CHEBI:33019"/>
        <dbReference type="ChEBI" id="CHEBI:82748"/>
        <dbReference type="ChEBI" id="CHEBI:83665"/>
        <dbReference type="ChEBI" id="CHEBI:456215"/>
        <dbReference type="EC" id="6.3.4.19"/>
    </reaction>
</comment>
<comment type="similarity">
    <text evidence="6">Belongs to the tRNA(Ile)-lysidine synthase family.</text>
</comment>
<protein>
    <recommendedName>
        <fullName evidence="6">tRNA(Ile)-lysidine synthase</fullName>
        <ecNumber evidence="6">6.3.4.19</ecNumber>
    </recommendedName>
    <alternativeName>
        <fullName evidence="6">tRNA(Ile)-2-lysyl-cytidine synthase</fullName>
    </alternativeName>
    <alternativeName>
        <fullName evidence="6">tRNA(Ile)-lysidine synthetase</fullName>
    </alternativeName>
</protein>
<gene>
    <name evidence="6 8" type="primary">tilS</name>
    <name evidence="8" type="ORF">G6N76_01275</name>
</gene>
<dbReference type="InterPro" id="IPR014729">
    <property type="entry name" value="Rossmann-like_a/b/a_fold"/>
</dbReference>
<proteinExistence type="inferred from homology"/>
<dbReference type="Gene3D" id="3.40.50.620">
    <property type="entry name" value="HUPs"/>
    <property type="match status" value="1"/>
</dbReference>
<dbReference type="InterPro" id="IPR012795">
    <property type="entry name" value="tRNA_Ile_lys_synt_N"/>
</dbReference>
<evidence type="ECO:0000313" key="9">
    <source>
        <dbReference type="Proteomes" id="UP000477849"/>
    </source>
</evidence>
<dbReference type="EC" id="6.3.4.19" evidence="6"/>
<evidence type="ECO:0000256" key="2">
    <source>
        <dbReference type="ARBA" id="ARBA00022694"/>
    </source>
</evidence>
<evidence type="ECO:0000256" key="5">
    <source>
        <dbReference type="ARBA" id="ARBA00048539"/>
    </source>
</evidence>
<feature type="binding site" evidence="6">
    <location>
        <begin position="29"/>
        <end position="34"/>
    </location>
    <ligand>
        <name>ATP</name>
        <dbReference type="ChEBI" id="CHEBI:30616"/>
    </ligand>
</feature>
<keyword evidence="3 6" id="KW-0547">Nucleotide-binding</keyword>
<dbReference type="HAMAP" id="MF_01161">
    <property type="entry name" value="tRNA_Ile_lys_synt"/>
    <property type="match status" value="1"/>
</dbReference>
<evidence type="ECO:0000256" key="4">
    <source>
        <dbReference type="ARBA" id="ARBA00022840"/>
    </source>
</evidence>
<accession>A0A6M1S1M8</accession>
<reference evidence="8 9" key="1">
    <citation type="submission" date="2020-02" db="EMBL/GenBank/DDBJ databases">
        <title>Genome sequence of the type strain CCBAU10050 of Rhizobium daejeonense.</title>
        <authorList>
            <person name="Gao J."/>
            <person name="Sun J."/>
        </authorList>
    </citation>
    <scope>NUCLEOTIDE SEQUENCE [LARGE SCALE GENOMIC DNA]</scope>
    <source>
        <strain evidence="8 9">CCBAU10050</strain>
    </source>
</reference>
<evidence type="ECO:0000256" key="6">
    <source>
        <dbReference type="HAMAP-Rule" id="MF_01161"/>
    </source>
</evidence>
<dbReference type="GO" id="GO:0006400">
    <property type="term" value="P:tRNA modification"/>
    <property type="evidence" value="ECO:0007669"/>
    <property type="project" value="UniProtKB-UniRule"/>
</dbReference>
<comment type="caution">
    <text evidence="8">The sequence shown here is derived from an EMBL/GenBank/DDBJ whole genome shotgun (WGS) entry which is preliminary data.</text>
</comment>
<keyword evidence="2 6" id="KW-0819">tRNA processing</keyword>
<dbReference type="EMBL" id="JAAKZH010000001">
    <property type="protein sequence ID" value="NGO62288.1"/>
    <property type="molecule type" value="Genomic_DNA"/>
</dbReference>